<dbReference type="GO" id="GO:0016787">
    <property type="term" value="F:hydrolase activity"/>
    <property type="evidence" value="ECO:0007669"/>
    <property type="project" value="UniProtKB-KW"/>
</dbReference>
<dbReference type="PANTHER" id="PTHR47320">
    <property type="entry name" value="BIFUNCTIONAL URIDYLYLTRANSFERASE/URIDYLYL-REMOVING ENZYME"/>
    <property type="match status" value="1"/>
</dbReference>
<feature type="domain" description="Glutamate-ammonia ligase adenylyltransferase repeated" evidence="2">
    <location>
        <begin position="59"/>
        <end position="118"/>
    </location>
</feature>
<evidence type="ECO:0000259" key="2">
    <source>
        <dbReference type="Pfam" id="PF03710"/>
    </source>
</evidence>
<dbReference type="Gene3D" id="3.30.460.10">
    <property type="entry name" value="Beta Polymerase, domain 2"/>
    <property type="match status" value="1"/>
</dbReference>
<organism evidence="3">
    <name type="scientific">marine metagenome</name>
    <dbReference type="NCBI Taxonomy" id="408172"/>
    <lineage>
        <taxon>unclassified sequences</taxon>
        <taxon>metagenomes</taxon>
        <taxon>ecological metagenomes</taxon>
    </lineage>
</organism>
<reference evidence="3" key="1">
    <citation type="submission" date="2018-05" db="EMBL/GenBank/DDBJ databases">
        <authorList>
            <person name="Lanie J.A."/>
            <person name="Ng W.-L."/>
            <person name="Kazmierczak K.M."/>
            <person name="Andrzejewski T.M."/>
            <person name="Davidsen T.M."/>
            <person name="Wayne K.J."/>
            <person name="Tettelin H."/>
            <person name="Glass J.I."/>
            <person name="Rusch D."/>
            <person name="Podicherti R."/>
            <person name="Tsui H.-C.T."/>
            <person name="Winkler M.E."/>
        </authorList>
    </citation>
    <scope>NUCLEOTIDE SEQUENCE</scope>
</reference>
<dbReference type="AlphaFoldDB" id="A0A382SIL5"/>
<feature type="non-terminal residue" evidence="3">
    <location>
        <position position="1"/>
    </location>
</feature>
<keyword evidence="1" id="KW-0378">Hydrolase</keyword>
<sequence>VAKFVEEVKTRAKEQLVLPEGKAPAGELARYKRFLKDEATRLKKLHRSSGLGREVCMARAAVIDAMLQHLLRTAIEIAPLGKFKKVPSLAIIALGGYGRGELNPHSDIDIQFLCEDRLLNSAKPHEFLQSVTDA</sequence>
<evidence type="ECO:0000313" key="3">
    <source>
        <dbReference type="EMBL" id="SVD09810.1"/>
    </source>
</evidence>
<gene>
    <name evidence="3" type="ORF">METZ01_LOCUS362664</name>
</gene>
<dbReference type="InterPro" id="IPR010043">
    <property type="entry name" value="UTase/UR"/>
</dbReference>
<dbReference type="EMBL" id="UINC01129427">
    <property type="protein sequence ID" value="SVD09810.1"/>
    <property type="molecule type" value="Genomic_DNA"/>
</dbReference>
<feature type="non-terminal residue" evidence="3">
    <location>
        <position position="134"/>
    </location>
</feature>
<accession>A0A382SIL5</accession>
<dbReference type="PANTHER" id="PTHR47320:SF1">
    <property type="entry name" value="BIFUNCTIONAL URIDYLYLTRANSFERASE_URIDYLYL-REMOVING ENZYME"/>
    <property type="match status" value="1"/>
</dbReference>
<dbReference type="GO" id="GO:0008882">
    <property type="term" value="F:[glutamate-ammonia-ligase] adenylyltransferase activity"/>
    <property type="evidence" value="ECO:0007669"/>
    <property type="project" value="InterPro"/>
</dbReference>
<dbReference type="GO" id="GO:0008773">
    <property type="term" value="F:[protein-PII] uridylyltransferase activity"/>
    <property type="evidence" value="ECO:0007669"/>
    <property type="project" value="InterPro"/>
</dbReference>
<dbReference type="InterPro" id="IPR043519">
    <property type="entry name" value="NT_sf"/>
</dbReference>
<evidence type="ECO:0000256" key="1">
    <source>
        <dbReference type="ARBA" id="ARBA00022801"/>
    </source>
</evidence>
<protein>
    <recommendedName>
        <fullName evidence="2">Glutamate-ammonia ligase adenylyltransferase repeated domain-containing protein</fullName>
    </recommendedName>
</protein>
<dbReference type="SUPFAM" id="SSF81301">
    <property type="entry name" value="Nucleotidyltransferase"/>
    <property type="match status" value="1"/>
</dbReference>
<proteinExistence type="predicted"/>
<name>A0A382SIL5_9ZZZZ</name>
<dbReference type="Pfam" id="PF03710">
    <property type="entry name" value="GlnE"/>
    <property type="match status" value="1"/>
</dbReference>
<dbReference type="InterPro" id="IPR005190">
    <property type="entry name" value="GlnE_rpt_dom"/>
</dbReference>